<evidence type="ECO:0000256" key="1">
    <source>
        <dbReference type="SAM" id="MobiDB-lite"/>
    </source>
</evidence>
<gene>
    <name evidence="2" type="ORF">J2D73_19745</name>
</gene>
<dbReference type="Proteomes" id="UP000664771">
    <property type="component" value="Unassembled WGS sequence"/>
</dbReference>
<comment type="caution">
    <text evidence="2">The sequence shown here is derived from an EMBL/GenBank/DDBJ whole genome shotgun (WGS) entry which is preliminary data.</text>
</comment>
<evidence type="ECO:0000313" key="3">
    <source>
        <dbReference type="Proteomes" id="UP000664771"/>
    </source>
</evidence>
<proteinExistence type="predicted"/>
<organism evidence="2 3">
    <name type="scientific">Acetobacter sacchari</name>
    <dbReference type="NCBI Taxonomy" id="2661687"/>
    <lineage>
        <taxon>Bacteria</taxon>
        <taxon>Pseudomonadati</taxon>
        <taxon>Pseudomonadota</taxon>
        <taxon>Alphaproteobacteria</taxon>
        <taxon>Acetobacterales</taxon>
        <taxon>Acetobacteraceae</taxon>
        <taxon>Acetobacter</taxon>
    </lineage>
</organism>
<feature type="region of interest" description="Disordered" evidence="1">
    <location>
        <begin position="48"/>
        <end position="70"/>
    </location>
</feature>
<accession>A0ABS3M1G1</accession>
<sequence length="82" mass="9158">MAQVPGLHLRQTHNLVMSTQLRLAIRILHATSQELTALVDDELQRNPLLSRASDDADPPPERPAPDQISEPVWKITGEHFCA</sequence>
<evidence type="ECO:0000313" key="2">
    <source>
        <dbReference type="EMBL" id="MBO1362019.1"/>
    </source>
</evidence>
<evidence type="ECO:0008006" key="4">
    <source>
        <dbReference type="Google" id="ProtNLM"/>
    </source>
</evidence>
<dbReference type="EMBL" id="JAFVMF010000042">
    <property type="protein sequence ID" value="MBO1362019.1"/>
    <property type="molecule type" value="Genomic_DNA"/>
</dbReference>
<name>A0ABS3M1G1_9PROT</name>
<dbReference type="RefSeq" id="WP_207884108.1">
    <property type="nucleotide sequence ID" value="NZ_JAFVMF010000042.1"/>
</dbReference>
<keyword evidence="3" id="KW-1185">Reference proteome</keyword>
<reference evidence="2 3" key="1">
    <citation type="submission" date="2021-03" db="EMBL/GenBank/DDBJ databases">
        <title>The complete genome sequence of Acetobacter sacchari TBRC 11175.</title>
        <authorList>
            <person name="Charoenyingcharoen P."/>
            <person name="Yukphan P."/>
        </authorList>
    </citation>
    <scope>NUCLEOTIDE SEQUENCE [LARGE SCALE GENOMIC DNA]</scope>
    <source>
        <strain evidence="2 3">TBRC 11175</strain>
    </source>
</reference>
<protein>
    <recommendedName>
        <fullName evidence="4">RNA polymerase sigma-54 factor</fullName>
    </recommendedName>
</protein>
<dbReference type="InterPro" id="IPR000394">
    <property type="entry name" value="RNA_pol_sigma_54"/>
</dbReference>
<dbReference type="Pfam" id="PF00309">
    <property type="entry name" value="Sigma54_AID"/>
    <property type="match status" value="1"/>
</dbReference>